<proteinExistence type="inferred from homology"/>
<dbReference type="AlphaFoldDB" id="A0A3D9VBQ1"/>
<keyword evidence="6" id="KW-1185">Reference proteome</keyword>
<keyword evidence="3 4" id="KW-0456">Lyase</keyword>
<sequence>MSELLTDDQITEALRTLPGWEARPGAIVRSVRAPDFRTAIRLVDEVAEVAEQLHHHPDIDIRWTTVSFSSTTHSQGGVTNNDLELARQINLVVAQVVG</sequence>
<reference evidence="5 6" key="1">
    <citation type="submission" date="2018-08" db="EMBL/GenBank/DDBJ databases">
        <title>Sequencing the genomes of 1000 actinobacteria strains.</title>
        <authorList>
            <person name="Klenk H.-P."/>
        </authorList>
    </citation>
    <scope>NUCLEOTIDE SEQUENCE [LARGE SCALE GENOMIC DNA]</scope>
    <source>
        <strain evidence="5 6">DSM 22891</strain>
    </source>
</reference>
<dbReference type="NCBIfam" id="NF002017">
    <property type="entry name" value="PRK00823.1-2"/>
    <property type="match status" value="1"/>
</dbReference>
<dbReference type="OrthoDB" id="15077at2"/>
<dbReference type="EMBL" id="QTUC01000001">
    <property type="protein sequence ID" value="REF35594.1"/>
    <property type="molecule type" value="Genomic_DNA"/>
</dbReference>
<dbReference type="RefSeq" id="WP_115849351.1">
    <property type="nucleotide sequence ID" value="NZ_QTUC01000001.1"/>
</dbReference>
<dbReference type="PANTHER" id="PTHR12599:SF0">
    <property type="entry name" value="PTERIN-4-ALPHA-CARBINOLAMINE DEHYDRATASE"/>
    <property type="match status" value="1"/>
</dbReference>
<dbReference type="InterPro" id="IPR001533">
    <property type="entry name" value="Pterin_deHydtase"/>
</dbReference>
<organism evidence="5 6">
    <name type="scientific">Thermasporomyces composti</name>
    <dbReference type="NCBI Taxonomy" id="696763"/>
    <lineage>
        <taxon>Bacteria</taxon>
        <taxon>Bacillati</taxon>
        <taxon>Actinomycetota</taxon>
        <taxon>Actinomycetes</taxon>
        <taxon>Propionibacteriales</taxon>
        <taxon>Nocardioidaceae</taxon>
        <taxon>Thermasporomyces</taxon>
    </lineage>
</organism>
<dbReference type="GO" id="GO:0008124">
    <property type="term" value="F:4-alpha-hydroxytetrahydrobiopterin dehydratase activity"/>
    <property type="evidence" value="ECO:0007669"/>
    <property type="project" value="UniProtKB-UniRule"/>
</dbReference>
<dbReference type="CDD" id="cd00488">
    <property type="entry name" value="PCD_DCoH"/>
    <property type="match status" value="1"/>
</dbReference>
<dbReference type="Pfam" id="PF01329">
    <property type="entry name" value="Pterin_4a"/>
    <property type="match status" value="1"/>
</dbReference>
<dbReference type="SUPFAM" id="SSF55248">
    <property type="entry name" value="PCD-like"/>
    <property type="match status" value="1"/>
</dbReference>
<comment type="caution">
    <text evidence="5">The sequence shown here is derived from an EMBL/GenBank/DDBJ whole genome shotgun (WGS) entry which is preliminary data.</text>
</comment>
<dbReference type="InterPro" id="IPR036428">
    <property type="entry name" value="PCD_sf"/>
</dbReference>
<dbReference type="EC" id="4.2.1.96" evidence="4"/>
<dbReference type="PANTHER" id="PTHR12599">
    <property type="entry name" value="PTERIN-4-ALPHA-CARBINOLAMINE DEHYDRATASE"/>
    <property type="match status" value="1"/>
</dbReference>
<dbReference type="GO" id="GO:0006729">
    <property type="term" value="P:tetrahydrobiopterin biosynthetic process"/>
    <property type="evidence" value="ECO:0007669"/>
    <property type="project" value="InterPro"/>
</dbReference>
<evidence type="ECO:0000256" key="2">
    <source>
        <dbReference type="ARBA" id="ARBA00006472"/>
    </source>
</evidence>
<comment type="similarity">
    <text evidence="2 4">Belongs to the pterin-4-alpha-carbinolamine dehydratase family.</text>
</comment>
<evidence type="ECO:0000256" key="1">
    <source>
        <dbReference type="ARBA" id="ARBA00001554"/>
    </source>
</evidence>
<protein>
    <recommendedName>
        <fullName evidence="4">Putative pterin-4-alpha-carbinolamine dehydratase</fullName>
        <shortName evidence="4">PHS</shortName>
        <ecNumber evidence="4">4.2.1.96</ecNumber>
    </recommendedName>
    <alternativeName>
        <fullName evidence="4">4-alpha-hydroxy-tetrahydropterin dehydratase</fullName>
    </alternativeName>
    <alternativeName>
        <fullName evidence="4">Pterin carbinolamine dehydratase</fullName>
        <shortName evidence="4">PCD</shortName>
    </alternativeName>
</protein>
<comment type="catalytic activity">
    <reaction evidence="1 4">
        <text>(4aS,6R)-4a-hydroxy-L-erythro-5,6,7,8-tetrahydrobiopterin = (6R)-L-erythro-6,7-dihydrobiopterin + H2O</text>
        <dbReference type="Rhea" id="RHEA:11920"/>
        <dbReference type="ChEBI" id="CHEBI:15377"/>
        <dbReference type="ChEBI" id="CHEBI:15642"/>
        <dbReference type="ChEBI" id="CHEBI:43120"/>
        <dbReference type="EC" id="4.2.1.96"/>
    </reaction>
</comment>
<gene>
    <name evidence="5" type="ORF">DFJ64_0976</name>
</gene>
<evidence type="ECO:0000256" key="4">
    <source>
        <dbReference type="HAMAP-Rule" id="MF_00434"/>
    </source>
</evidence>
<dbReference type="Gene3D" id="3.30.1360.20">
    <property type="entry name" value="Transcriptional coactivator/pterin dehydratase"/>
    <property type="match status" value="1"/>
</dbReference>
<dbReference type="HAMAP" id="MF_00434">
    <property type="entry name" value="Pterin_4_alpha"/>
    <property type="match status" value="1"/>
</dbReference>
<dbReference type="Proteomes" id="UP000256485">
    <property type="component" value="Unassembled WGS sequence"/>
</dbReference>
<accession>A0A3D9VBQ1</accession>
<name>A0A3D9VBQ1_THECX</name>
<evidence type="ECO:0000313" key="5">
    <source>
        <dbReference type="EMBL" id="REF35594.1"/>
    </source>
</evidence>
<evidence type="ECO:0000256" key="3">
    <source>
        <dbReference type="ARBA" id="ARBA00023239"/>
    </source>
</evidence>
<evidence type="ECO:0000313" key="6">
    <source>
        <dbReference type="Proteomes" id="UP000256485"/>
    </source>
</evidence>